<keyword evidence="2" id="KW-1003">Cell membrane</keyword>
<feature type="transmembrane region" description="Helical" evidence="6">
    <location>
        <begin position="7"/>
        <end position="24"/>
    </location>
</feature>
<evidence type="ECO:0000256" key="4">
    <source>
        <dbReference type="ARBA" id="ARBA00022989"/>
    </source>
</evidence>
<dbReference type="PANTHER" id="PTHR33931:SF2">
    <property type="entry name" value="HOLIN-LIKE PROTEIN CIDA"/>
    <property type="match status" value="1"/>
</dbReference>
<keyword evidence="5 6" id="KW-0472">Membrane</keyword>
<dbReference type="Pfam" id="PF03788">
    <property type="entry name" value="LrgA"/>
    <property type="match status" value="1"/>
</dbReference>
<proteinExistence type="predicted"/>
<sequence>MKYFRQFGVIMLITCIAEGIKYFVHLPIPTSVYGLCLMMLCLMTKVVKLGAVEDAAVFLIEIMPVMFIPAGVGLLASFDELKDMLVPVLVITPVSTVVVMVISGKITQYLVERKEHERINRK</sequence>
<accession>A0ABS1J1F9</accession>
<keyword evidence="4 6" id="KW-1133">Transmembrane helix</keyword>
<dbReference type="RefSeq" id="WP_208429344.1">
    <property type="nucleotide sequence ID" value="NZ_JAEPRJ010000001.1"/>
</dbReference>
<keyword evidence="8" id="KW-1185">Reference proteome</keyword>
<feature type="transmembrane region" description="Helical" evidence="6">
    <location>
        <begin position="84"/>
        <end position="104"/>
    </location>
</feature>
<dbReference type="PANTHER" id="PTHR33931">
    <property type="entry name" value="HOLIN-LIKE PROTEIN CIDA-RELATED"/>
    <property type="match status" value="1"/>
</dbReference>
<comment type="caution">
    <text evidence="7">The sequence shown here is derived from an EMBL/GenBank/DDBJ whole genome shotgun (WGS) entry which is preliminary data.</text>
</comment>
<dbReference type="Proteomes" id="UP000604730">
    <property type="component" value="Unassembled WGS sequence"/>
</dbReference>
<keyword evidence="3 6" id="KW-0812">Transmembrane</keyword>
<dbReference type="InterPro" id="IPR005538">
    <property type="entry name" value="LrgA/CidA"/>
</dbReference>
<comment type="subcellular location">
    <subcellularLocation>
        <location evidence="1">Cell membrane</location>
        <topology evidence="1">Multi-pass membrane protein</topology>
    </subcellularLocation>
</comment>
<evidence type="ECO:0000256" key="3">
    <source>
        <dbReference type="ARBA" id="ARBA00022692"/>
    </source>
</evidence>
<evidence type="ECO:0000256" key="1">
    <source>
        <dbReference type="ARBA" id="ARBA00004651"/>
    </source>
</evidence>
<evidence type="ECO:0000256" key="5">
    <source>
        <dbReference type="ARBA" id="ARBA00023136"/>
    </source>
</evidence>
<dbReference type="EMBL" id="JAEPRJ010000001">
    <property type="protein sequence ID" value="MBK5897887.1"/>
    <property type="molecule type" value="Genomic_DNA"/>
</dbReference>
<organism evidence="7 8">
    <name type="scientific">Catonella massiliensis</name>
    <dbReference type="NCBI Taxonomy" id="2799636"/>
    <lineage>
        <taxon>Bacteria</taxon>
        <taxon>Bacillati</taxon>
        <taxon>Bacillota</taxon>
        <taxon>Clostridia</taxon>
        <taxon>Lachnospirales</taxon>
        <taxon>Lachnospiraceae</taxon>
        <taxon>Catonella</taxon>
    </lineage>
</organism>
<evidence type="ECO:0000256" key="2">
    <source>
        <dbReference type="ARBA" id="ARBA00022475"/>
    </source>
</evidence>
<protein>
    <submittedName>
        <fullName evidence="7">CidA/LrgA family protein</fullName>
    </submittedName>
</protein>
<feature type="transmembrane region" description="Helical" evidence="6">
    <location>
        <begin position="56"/>
        <end position="78"/>
    </location>
</feature>
<evidence type="ECO:0000313" key="8">
    <source>
        <dbReference type="Proteomes" id="UP000604730"/>
    </source>
</evidence>
<evidence type="ECO:0000256" key="6">
    <source>
        <dbReference type="SAM" id="Phobius"/>
    </source>
</evidence>
<evidence type="ECO:0000313" key="7">
    <source>
        <dbReference type="EMBL" id="MBK5897887.1"/>
    </source>
</evidence>
<feature type="transmembrane region" description="Helical" evidence="6">
    <location>
        <begin position="30"/>
        <end position="47"/>
    </location>
</feature>
<reference evidence="7 8" key="1">
    <citation type="submission" date="2021-01" db="EMBL/GenBank/DDBJ databases">
        <title>Isolation and description of Catonella massiliensis sp. nov., a novel Catonella species, isolated from a stable periodontitis subject.</title>
        <authorList>
            <person name="Antezack A."/>
            <person name="Boxberger M."/>
            <person name="La Scola B."/>
            <person name="Monnet-Corti V."/>
        </authorList>
    </citation>
    <scope>NUCLEOTIDE SEQUENCE [LARGE SCALE GENOMIC DNA]</scope>
    <source>
        <strain evidence="7 8">Marseille-Q4567</strain>
    </source>
</reference>
<name>A0ABS1J1F9_9FIRM</name>
<gene>
    <name evidence="7" type="ORF">JJN12_08870</name>
</gene>